<sequence>GNFSHYETQICRIYSSLKNKQQNPKPSKHSNKKQTQRTPSKQKEHIKQKIAIQQFTQNSTSHIKNHSIKIPELNQ</sequence>
<feature type="compositionally biased region" description="Basic residues" evidence="1">
    <location>
        <begin position="26"/>
        <end position="35"/>
    </location>
</feature>
<accession>A0A0V0GU61</accession>
<protein>
    <submittedName>
        <fullName evidence="2">Putative ovule protein</fullName>
    </submittedName>
</protein>
<dbReference type="AlphaFoldDB" id="A0A0V0GU61"/>
<feature type="compositionally biased region" description="Polar residues" evidence="1">
    <location>
        <begin position="51"/>
        <end position="62"/>
    </location>
</feature>
<feature type="non-terminal residue" evidence="2">
    <location>
        <position position="1"/>
    </location>
</feature>
<reference evidence="2" key="1">
    <citation type="submission" date="2015-12" db="EMBL/GenBank/DDBJ databases">
        <title>Gene expression during late stages of embryo sac development: a critical building block for successful pollen-pistil interactions.</title>
        <authorList>
            <person name="Liu Y."/>
            <person name="Joly V."/>
            <person name="Sabar M."/>
            <person name="Matton D.P."/>
        </authorList>
    </citation>
    <scope>NUCLEOTIDE SEQUENCE</scope>
</reference>
<feature type="compositionally biased region" description="Polar residues" evidence="1">
    <location>
        <begin position="16"/>
        <end position="25"/>
    </location>
</feature>
<evidence type="ECO:0000313" key="2">
    <source>
        <dbReference type="EMBL" id="JAP11669.1"/>
    </source>
</evidence>
<evidence type="ECO:0000256" key="1">
    <source>
        <dbReference type="SAM" id="MobiDB-lite"/>
    </source>
</evidence>
<feature type="region of interest" description="Disordered" evidence="1">
    <location>
        <begin position="15"/>
        <end position="75"/>
    </location>
</feature>
<organism evidence="2">
    <name type="scientific">Solanum chacoense</name>
    <name type="common">Chaco potato</name>
    <dbReference type="NCBI Taxonomy" id="4108"/>
    <lineage>
        <taxon>Eukaryota</taxon>
        <taxon>Viridiplantae</taxon>
        <taxon>Streptophyta</taxon>
        <taxon>Embryophyta</taxon>
        <taxon>Tracheophyta</taxon>
        <taxon>Spermatophyta</taxon>
        <taxon>Magnoliopsida</taxon>
        <taxon>eudicotyledons</taxon>
        <taxon>Gunneridae</taxon>
        <taxon>Pentapetalae</taxon>
        <taxon>asterids</taxon>
        <taxon>lamiids</taxon>
        <taxon>Solanales</taxon>
        <taxon>Solanaceae</taxon>
        <taxon>Solanoideae</taxon>
        <taxon>Solaneae</taxon>
        <taxon>Solanum</taxon>
    </lineage>
</organism>
<proteinExistence type="predicted"/>
<dbReference type="EMBL" id="GEDG01030931">
    <property type="protein sequence ID" value="JAP11669.1"/>
    <property type="molecule type" value="Transcribed_RNA"/>
</dbReference>
<name>A0A0V0GU61_SOLCH</name>